<dbReference type="InterPro" id="IPR010982">
    <property type="entry name" value="Lambda_DNA-bd_dom_sf"/>
</dbReference>
<dbReference type="Proteomes" id="UP001548832">
    <property type="component" value="Unassembled WGS sequence"/>
</dbReference>
<evidence type="ECO:0000313" key="4">
    <source>
        <dbReference type="Proteomes" id="UP001548832"/>
    </source>
</evidence>
<accession>A0ABV2DQ76</accession>
<protein>
    <submittedName>
        <fullName evidence="3">Helix-turn-helix domain-containing protein</fullName>
    </submittedName>
</protein>
<feature type="domain" description="HTH cro/C1-type" evidence="2">
    <location>
        <begin position="31"/>
        <end position="85"/>
    </location>
</feature>
<dbReference type="SMART" id="SM00530">
    <property type="entry name" value="HTH_XRE"/>
    <property type="match status" value="1"/>
</dbReference>
<name>A0ABV2DQ76_9HYPH</name>
<dbReference type="EMBL" id="JBEWSZ010000008">
    <property type="protein sequence ID" value="MET2832236.1"/>
    <property type="molecule type" value="Genomic_DNA"/>
</dbReference>
<feature type="region of interest" description="Disordered" evidence="1">
    <location>
        <begin position="90"/>
        <end position="117"/>
    </location>
</feature>
<dbReference type="Gene3D" id="1.10.260.40">
    <property type="entry name" value="lambda repressor-like DNA-binding domains"/>
    <property type="match status" value="1"/>
</dbReference>
<evidence type="ECO:0000313" key="3">
    <source>
        <dbReference type="EMBL" id="MET2832236.1"/>
    </source>
</evidence>
<dbReference type="RefSeq" id="WP_354464458.1">
    <property type="nucleotide sequence ID" value="NZ_JBEWSZ010000008.1"/>
</dbReference>
<dbReference type="InterPro" id="IPR001387">
    <property type="entry name" value="Cro/C1-type_HTH"/>
</dbReference>
<comment type="caution">
    <text evidence="3">The sequence shown here is derived from an EMBL/GenBank/DDBJ whole genome shotgun (WGS) entry which is preliminary data.</text>
</comment>
<dbReference type="SUPFAM" id="SSF47413">
    <property type="entry name" value="lambda repressor-like DNA-binding domains"/>
    <property type="match status" value="1"/>
</dbReference>
<sequence length="117" mass="13532">MPRFKGENKGEETTIKDLKELTFQERLVFGLERIKAQRGWKNKDLAAKLDVTEGYMSQVARGMRDVKLTMLDKMTRELEVSIGDLFEVSEEDLQPPRQEEKRRKSKKSCPGISRASL</sequence>
<evidence type="ECO:0000259" key="2">
    <source>
        <dbReference type="PROSITE" id="PS50943"/>
    </source>
</evidence>
<keyword evidence="4" id="KW-1185">Reference proteome</keyword>
<dbReference type="Pfam" id="PF01381">
    <property type="entry name" value="HTH_3"/>
    <property type="match status" value="1"/>
</dbReference>
<reference evidence="3 4" key="1">
    <citation type="submission" date="2024-06" db="EMBL/GenBank/DDBJ databases">
        <authorList>
            <person name="Kim D.-U."/>
        </authorList>
    </citation>
    <scope>NUCLEOTIDE SEQUENCE [LARGE SCALE GENOMIC DNA]</scope>
    <source>
        <strain evidence="3 4">KACC15460</strain>
    </source>
</reference>
<evidence type="ECO:0000256" key="1">
    <source>
        <dbReference type="SAM" id="MobiDB-lite"/>
    </source>
</evidence>
<dbReference type="PROSITE" id="PS50943">
    <property type="entry name" value="HTH_CROC1"/>
    <property type="match status" value="1"/>
</dbReference>
<dbReference type="CDD" id="cd00093">
    <property type="entry name" value="HTH_XRE"/>
    <property type="match status" value="1"/>
</dbReference>
<gene>
    <name evidence="3" type="ORF">ABVQ20_35370</name>
</gene>
<proteinExistence type="predicted"/>
<organism evidence="3 4">
    <name type="scientific">Mesorhizobium shangrilense</name>
    <dbReference type="NCBI Taxonomy" id="460060"/>
    <lineage>
        <taxon>Bacteria</taxon>
        <taxon>Pseudomonadati</taxon>
        <taxon>Pseudomonadota</taxon>
        <taxon>Alphaproteobacteria</taxon>
        <taxon>Hyphomicrobiales</taxon>
        <taxon>Phyllobacteriaceae</taxon>
        <taxon>Mesorhizobium</taxon>
    </lineage>
</organism>